<sequence>MSHNALLIIDYTNDFVDPNGALTAGKPAQQIVPVIIELANQFLAAGDYVILPTDLHVKDDPFHPESALFPPHNLANTWGREFYGPLASWYTKHQTDPHVYAFAKNRYSAFANTNLDNFLREREIDALTLTGVCTDICVLHTAVSAYNLNYPLTIPAAAVATFTPNGQEWALAHFKNSLGATII</sequence>
<dbReference type="EMBL" id="CP117683">
    <property type="protein sequence ID" value="WDC91306.1"/>
    <property type="molecule type" value="Genomic_DNA"/>
</dbReference>
<dbReference type="Gene3D" id="3.40.50.850">
    <property type="entry name" value="Isochorismatase-like"/>
    <property type="match status" value="1"/>
</dbReference>
<protein>
    <submittedName>
        <fullName evidence="5">Cysteine hydrolase</fullName>
    </submittedName>
</protein>
<evidence type="ECO:0000259" key="3">
    <source>
        <dbReference type="Pfam" id="PF00857"/>
    </source>
</evidence>
<dbReference type="InterPro" id="IPR000868">
    <property type="entry name" value="Isochorismatase-like_dom"/>
</dbReference>
<dbReference type="GO" id="GO:0016787">
    <property type="term" value="F:hydrolase activity"/>
    <property type="evidence" value="ECO:0007669"/>
    <property type="project" value="UniProtKB-KW"/>
</dbReference>
<name>A0A1B2A4Y0_LATCU</name>
<proteinExistence type="inferred from homology"/>
<dbReference type="Proteomes" id="UP001215533">
    <property type="component" value="Chromosome"/>
</dbReference>
<evidence type="ECO:0000313" key="5">
    <source>
        <dbReference type="EMBL" id="WDC91306.1"/>
    </source>
</evidence>
<dbReference type="CDD" id="cd00431">
    <property type="entry name" value="cysteine_hydrolases"/>
    <property type="match status" value="1"/>
</dbReference>
<dbReference type="RefSeq" id="WP_054644267.1">
    <property type="nucleotide sequence ID" value="NZ_BJOQ01000008.1"/>
</dbReference>
<evidence type="ECO:0000313" key="4">
    <source>
        <dbReference type="EMBL" id="AXN35035.1"/>
    </source>
</evidence>
<dbReference type="AlphaFoldDB" id="A0A1B2A4Y0"/>
<dbReference type="PANTHER" id="PTHR43540">
    <property type="entry name" value="PEROXYUREIDOACRYLATE/UREIDOACRYLATE AMIDOHYDROLASE-RELATED"/>
    <property type="match status" value="1"/>
</dbReference>
<dbReference type="InterPro" id="IPR050272">
    <property type="entry name" value="Isochorismatase-like_hydrls"/>
</dbReference>
<dbReference type="Pfam" id="PF00857">
    <property type="entry name" value="Isochorismatase"/>
    <property type="match status" value="1"/>
</dbReference>
<reference evidence="5" key="2">
    <citation type="submission" date="2023-02" db="EMBL/GenBank/DDBJ databases">
        <title>Complete genome sequence of Lactobacillus curvatus CACC879 isolated from Pig feces.</title>
        <authorList>
            <person name="Park S."/>
            <person name="Park M.A."/>
            <person name="Kim D.-H."/>
            <person name="Kim Y."/>
        </authorList>
    </citation>
    <scope>NUCLEOTIDE SEQUENCE</scope>
    <source>
        <strain evidence="5">CACC879</strain>
    </source>
</reference>
<dbReference type="PANTHER" id="PTHR43540:SF10">
    <property type="entry name" value="ISOCHORISMATASE"/>
    <property type="match status" value="1"/>
</dbReference>
<evidence type="ECO:0000313" key="6">
    <source>
        <dbReference type="Proteomes" id="UP000257607"/>
    </source>
</evidence>
<reference evidence="4 6" key="1">
    <citation type="submission" date="2018-07" db="EMBL/GenBank/DDBJ databases">
        <title>Lactobacillus curvatus genome sequence.</title>
        <authorList>
            <person name="Prechtl R."/>
        </authorList>
    </citation>
    <scope>NUCLEOTIDE SEQUENCE [LARGE SCALE GENOMIC DNA]</scope>
    <source>
        <strain evidence="4 6">TMW 1.1928</strain>
    </source>
</reference>
<dbReference type="SUPFAM" id="SSF52499">
    <property type="entry name" value="Isochorismatase-like hydrolases"/>
    <property type="match status" value="1"/>
</dbReference>
<feature type="domain" description="Isochorismatase-like" evidence="3">
    <location>
        <begin position="5"/>
        <end position="180"/>
    </location>
</feature>
<dbReference type="GeneID" id="49611216"/>
<evidence type="ECO:0000313" key="7">
    <source>
        <dbReference type="Proteomes" id="UP001215533"/>
    </source>
</evidence>
<evidence type="ECO:0000256" key="1">
    <source>
        <dbReference type="ARBA" id="ARBA00006336"/>
    </source>
</evidence>
<gene>
    <name evidence="4" type="ORF">DT351_01080</name>
    <name evidence="5" type="ORF">PSR33_03610</name>
</gene>
<dbReference type="InterPro" id="IPR036380">
    <property type="entry name" value="Isochorismatase-like_sf"/>
</dbReference>
<dbReference type="OrthoDB" id="9796485at2"/>
<keyword evidence="2 5" id="KW-0378">Hydrolase</keyword>
<dbReference type="EMBL" id="CP031003">
    <property type="protein sequence ID" value="AXN35035.1"/>
    <property type="molecule type" value="Genomic_DNA"/>
</dbReference>
<organism evidence="5 7">
    <name type="scientific">Latilactobacillus curvatus</name>
    <name type="common">Lactobacillus curvatus</name>
    <dbReference type="NCBI Taxonomy" id="28038"/>
    <lineage>
        <taxon>Bacteria</taxon>
        <taxon>Bacillati</taxon>
        <taxon>Bacillota</taxon>
        <taxon>Bacilli</taxon>
        <taxon>Lactobacillales</taxon>
        <taxon>Lactobacillaceae</taxon>
        <taxon>Latilactobacillus</taxon>
    </lineage>
</organism>
<evidence type="ECO:0000256" key="2">
    <source>
        <dbReference type="ARBA" id="ARBA00022801"/>
    </source>
</evidence>
<dbReference type="Proteomes" id="UP000257607">
    <property type="component" value="Chromosome"/>
</dbReference>
<accession>A0A1B2A4Y0</accession>
<comment type="similarity">
    <text evidence="1">Belongs to the isochorismatase family.</text>
</comment>